<sequence>MLEAHLLPAAGAEDGRRDGERAHHTERKRQRSDRAGPALHDVFEEILEENGPERTSTSVSQQLGIFLAETTIPRGESALCYWRNIHLRFPELAQMARKYLSAPGTSTESERLFSSVSHVLDEKRNRLCCDKAEMLIFVKKNMHLIKK</sequence>
<proteinExistence type="predicted"/>
<comment type="caution">
    <text evidence="1">The sequence shown here is derived from an EMBL/GenBank/DDBJ whole genome shotgun (WGS) entry which is preliminary data.</text>
</comment>
<dbReference type="EMBL" id="CM055746">
    <property type="protein sequence ID" value="KAJ7997160.1"/>
    <property type="molecule type" value="Genomic_DNA"/>
</dbReference>
<evidence type="ECO:0000313" key="1">
    <source>
        <dbReference type="EMBL" id="KAJ7997160.1"/>
    </source>
</evidence>
<name>A0ACC2G0Z3_DALPE</name>
<dbReference type="Proteomes" id="UP001157502">
    <property type="component" value="Chromosome 19"/>
</dbReference>
<reference evidence="1" key="1">
    <citation type="submission" date="2021-05" db="EMBL/GenBank/DDBJ databases">
        <authorList>
            <person name="Pan Q."/>
            <person name="Jouanno E."/>
            <person name="Zahm M."/>
            <person name="Klopp C."/>
            <person name="Cabau C."/>
            <person name="Louis A."/>
            <person name="Berthelot C."/>
            <person name="Parey E."/>
            <person name="Roest Crollius H."/>
            <person name="Montfort J."/>
            <person name="Robinson-Rechavi M."/>
            <person name="Bouchez O."/>
            <person name="Lampietro C."/>
            <person name="Lopez Roques C."/>
            <person name="Donnadieu C."/>
            <person name="Postlethwait J."/>
            <person name="Bobe J."/>
            <person name="Dillon D."/>
            <person name="Chandos A."/>
            <person name="von Hippel F."/>
            <person name="Guiguen Y."/>
        </authorList>
    </citation>
    <scope>NUCLEOTIDE SEQUENCE</scope>
    <source>
        <strain evidence="1">YG-Jan2019</strain>
    </source>
</reference>
<evidence type="ECO:0000313" key="2">
    <source>
        <dbReference type="Proteomes" id="UP001157502"/>
    </source>
</evidence>
<gene>
    <name evidence="1" type="ORF">DPEC_G00226070</name>
</gene>
<protein>
    <submittedName>
        <fullName evidence="1">Uncharacterized protein</fullName>
    </submittedName>
</protein>
<accession>A0ACC2G0Z3</accession>
<organism evidence="1 2">
    <name type="scientific">Dallia pectoralis</name>
    <name type="common">Alaska blackfish</name>
    <dbReference type="NCBI Taxonomy" id="75939"/>
    <lineage>
        <taxon>Eukaryota</taxon>
        <taxon>Metazoa</taxon>
        <taxon>Chordata</taxon>
        <taxon>Craniata</taxon>
        <taxon>Vertebrata</taxon>
        <taxon>Euteleostomi</taxon>
        <taxon>Actinopterygii</taxon>
        <taxon>Neopterygii</taxon>
        <taxon>Teleostei</taxon>
        <taxon>Protacanthopterygii</taxon>
        <taxon>Esociformes</taxon>
        <taxon>Umbridae</taxon>
        <taxon>Dallia</taxon>
    </lineage>
</organism>
<keyword evidence="2" id="KW-1185">Reference proteome</keyword>